<dbReference type="SMART" id="SM00271">
    <property type="entry name" value="DnaJ"/>
    <property type="match status" value="1"/>
</dbReference>
<sequence length="569" mass="63609">LFQMSYSSGSSLCGDDEQDLIGDEEELDFYAILNVPNDASNDDITKAYRKRCLIFHPDRHTDEADKLAAEKIFVQLKRAHETLMDPKQRAIYDALGVQGLDQHGWQLVSRSENPDNIRREYEFLQRLKDKELMLQRTHPTSSFHVKTTLAGLFAKDPEYRYGPQFISIGISQGVDCPLTQSDRVGLVGRVRAGNGRGDGSVAVVWKRSTANWHVENTLTVSADALQWTGRAARNLSARSAFIFQPSLQWYPLQQLCNPAMAMIFSYQLRRNWQGSIILSASPTASALSTNILHSENNQPKALCNVSLSPTNPHVRLVYFTRQPGADAVTEMACTISPFGIAPSIQAERRLSRFTRIGASLAFAFPSCTLTAKFKAKAGGASYEWSIVLCDDKDEISRSALYGVALPYVVFQIGRVVFRPWIEKLTTLFDDPMAEAQVDAAKAEESERIVNLMRPTAERIAKEEEEKKGIVIVEAKYGQTDPTSSRAYPVMGDRSIDVTVPLQSMVHDSQLRVFSVKSQLPGFHDPAPGFAKVLMVKYRFRDEPHAVCISDDSPLTIPLRSHRLTMDNGR</sequence>
<gene>
    <name evidence="5" type="ORF">PMAYCL1PPCAC_08112</name>
</gene>
<evidence type="ECO:0000256" key="1">
    <source>
        <dbReference type="ARBA" id="ARBA00004370"/>
    </source>
</evidence>
<dbReference type="CDD" id="cd06257">
    <property type="entry name" value="DnaJ"/>
    <property type="match status" value="1"/>
</dbReference>
<dbReference type="InterPro" id="IPR018253">
    <property type="entry name" value="DnaJ_domain_CS"/>
</dbReference>
<keyword evidence="2" id="KW-0472">Membrane</keyword>
<evidence type="ECO:0000259" key="4">
    <source>
        <dbReference type="PROSITE" id="PS50076"/>
    </source>
</evidence>
<dbReference type="PANTHER" id="PTHR44157:SF1">
    <property type="entry name" value="DNAJ HOMOLOG SUBFAMILY C MEMBER 11"/>
    <property type="match status" value="1"/>
</dbReference>
<dbReference type="AlphaFoldDB" id="A0AAN4ZH84"/>
<name>A0AAN4ZH84_9BILA</name>
<dbReference type="EMBL" id="BTRK01000002">
    <property type="protein sequence ID" value="GMR37917.1"/>
    <property type="molecule type" value="Genomic_DNA"/>
</dbReference>
<dbReference type="GO" id="GO:0005739">
    <property type="term" value="C:mitochondrion"/>
    <property type="evidence" value="ECO:0007669"/>
    <property type="project" value="GOC"/>
</dbReference>
<dbReference type="Proteomes" id="UP001328107">
    <property type="component" value="Unassembled WGS sequence"/>
</dbReference>
<evidence type="ECO:0000256" key="2">
    <source>
        <dbReference type="ARBA" id="ARBA00023136"/>
    </source>
</evidence>
<protein>
    <recommendedName>
        <fullName evidence="4">J domain-containing protein</fullName>
    </recommendedName>
</protein>
<dbReference type="GO" id="GO:0042407">
    <property type="term" value="P:cristae formation"/>
    <property type="evidence" value="ECO:0007669"/>
    <property type="project" value="TreeGrafter"/>
</dbReference>
<dbReference type="PROSITE" id="PS00636">
    <property type="entry name" value="DNAJ_1"/>
    <property type="match status" value="1"/>
</dbReference>
<dbReference type="GO" id="GO:0016020">
    <property type="term" value="C:membrane"/>
    <property type="evidence" value="ECO:0007669"/>
    <property type="project" value="UniProtKB-SubCell"/>
</dbReference>
<accession>A0AAN4ZH84</accession>
<comment type="caution">
    <text evidence="5">The sequence shown here is derived from an EMBL/GenBank/DDBJ whole genome shotgun (WGS) entry which is preliminary data.</text>
</comment>
<dbReference type="Pfam" id="PF11875">
    <property type="entry name" value="DnaJ-like_C11_C"/>
    <property type="match status" value="1"/>
</dbReference>
<dbReference type="InterPro" id="IPR055225">
    <property type="entry name" value="DNAJC11-like_beta-barrel"/>
</dbReference>
<evidence type="ECO:0000313" key="6">
    <source>
        <dbReference type="Proteomes" id="UP001328107"/>
    </source>
</evidence>
<reference evidence="6" key="1">
    <citation type="submission" date="2022-10" db="EMBL/GenBank/DDBJ databases">
        <title>Genome assembly of Pristionchus species.</title>
        <authorList>
            <person name="Yoshida K."/>
            <person name="Sommer R.J."/>
        </authorList>
    </citation>
    <scope>NUCLEOTIDE SEQUENCE [LARGE SCALE GENOMIC DNA]</scope>
    <source>
        <strain evidence="6">RS5460</strain>
    </source>
</reference>
<dbReference type="InterPro" id="IPR001623">
    <property type="entry name" value="DnaJ_domain"/>
</dbReference>
<dbReference type="Pfam" id="PF22774">
    <property type="entry name" value="DNAJC11_beta-barrel"/>
    <property type="match status" value="1"/>
</dbReference>
<dbReference type="Pfam" id="PF00226">
    <property type="entry name" value="DnaJ"/>
    <property type="match status" value="1"/>
</dbReference>
<dbReference type="InterPro" id="IPR024586">
    <property type="entry name" value="DnaJ-like_C11_C"/>
</dbReference>
<dbReference type="InterPro" id="IPR052243">
    <property type="entry name" value="Mito_inner_membrane_organizer"/>
</dbReference>
<feature type="non-terminal residue" evidence="5">
    <location>
        <position position="1"/>
    </location>
</feature>
<keyword evidence="6" id="KW-1185">Reference proteome</keyword>
<dbReference type="InterPro" id="IPR036869">
    <property type="entry name" value="J_dom_sf"/>
</dbReference>
<organism evidence="5 6">
    <name type="scientific">Pristionchus mayeri</name>
    <dbReference type="NCBI Taxonomy" id="1317129"/>
    <lineage>
        <taxon>Eukaryota</taxon>
        <taxon>Metazoa</taxon>
        <taxon>Ecdysozoa</taxon>
        <taxon>Nematoda</taxon>
        <taxon>Chromadorea</taxon>
        <taxon>Rhabditida</taxon>
        <taxon>Rhabditina</taxon>
        <taxon>Diplogasteromorpha</taxon>
        <taxon>Diplogasteroidea</taxon>
        <taxon>Neodiplogasteridae</taxon>
        <taxon>Pristionchus</taxon>
    </lineage>
</organism>
<evidence type="ECO:0000256" key="3">
    <source>
        <dbReference type="ARBA" id="ARBA00023186"/>
    </source>
</evidence>
<dbReference type="PRINTS" id="PR00625">
    <property type="entry name" value="JDOMAIN"/>
</dbReference>
<evidence type="ECO:0000313" key="5">
    <source>
        <dbReference type="EMBL" id="GMR37917.1"/>
    </source>
</evidence>
<dbReference type="PANTHER" id="PTHR44157">
    <property type="entry name" value="DNAJ HOMOLOG SUBFAMILY C MEMBER 11"/>
    <property type="match status" value="1"/>
</dbReference>
<dbReference type="PROSITE" id="PS50076">
    <property type="entry name" value="DNAJ_2"/>
    <property type="match status" value="1"/>
</dbReference>
<keyword evidence="3" id="KW-0143">Chaperone</keyword>
<feature type="domain" description="J" evidence="4">
    <location>
        <begin position="28"/>
        <end position="96"/>
    </location>
</feature>
<dbReference type="Gene3D" id="1.10.287.110">
    <property type="entry name" value="DnaJ domain"/>
    <property type="match status" value="1"/>
</dbReference>
<dbReference type="SUPFAM" id="SSF46565">
    <property type="entry name" value="Chaperone J-domain"/>
    <property type="match status" value="1"/>
</dbReference>
<proteinExistence type="predicted"/>
<comment type="subcellular location">
    <subcellularLocation>
        <location evidence="1">Membrane</location>
    </subcellularLocation>
</comment>